<proteinExistence type="predicted"/>
<dbReference type="EMBL" id="ABEU02000330">
    <property type="protein sequence ID" value="PNR25932.1"/>
    <property type="molecule type" value="Genomic_DNA"/>
</dbReference>
<protein>
    <submittedName>
        <fullName evidence="1">Uncharacterized protein</fullName>
    </submittedName>
</protein>
<comment type="caution">
    <text evidence="1">The sequence shown here is derived from an EMBL/GenBank/DDBJ whole genome shotgun (WGS) entry which is preliminary data.</text>
</comment>
<reference evidence="1" key="1">
    <citation type="journal article" date="2008" name="Science">
        <title>The Physcomitrella genome reveals evolutionary insights into the conquest of land by plants.</title>
        <authorList>
            <person name="Rensing S."/>
            <person name="Lang D."/>
            <person name="Zimmer A."/>
            <person name="Terry A."/>
            <person name="Salamov A."/>
            <person name="Shapiro H."/>
            <person name="Nishiyama T."/>
            <person name="Perroud P.-F."/>
            <person name="Lindquist E."/>
            <person name="Kamisugi Y."/>
            <person name="Tanahashi T."/>
            <person name="Sakakibara K."/>
            <person name="Fujita T."/>
            <person name="Oishi K."/>
            <person name="Shin-I T."/>
            <person name="Kuroki Y."/>
            <person name="Toyoda A."/>
            <person name="Suzuki Y."/>
            <person name="Hashimoto A."/>
            <person name="Yamaguchi K."/>
            <person name="Sugano A."/>
            <person name="Kohara Y."/>
            <person name="Fujiyama A."/>
            <person name="Anterola A."/>
            <person name="Aoki S."/>
            <person name="Ashton N."/>
            <person name="Barbazuk W.B."/>
            <person name="Barker E."/>
            <person name="Bennetzen J."/>
            <person name="Bezanilla M."/>
            <person name="Blankenship R."/>
            <person name="Cho S.H."/>
            <person name="Dutcher S."/>
            <person name="Estelle M."/>
            <person name="Fawcett J.A."/>
            <person name="Gundlach H."/>
            <person name="Hanada K."/>
            <person name="Heyl A."/>
            <person name="Hicks K.A."/>
            <person name="Hugh J."/>
            <person name="Lohr M."/>
            <person name="Mayer K."/>
            <person name="Melkozernov A."/>
            <person name="Murata T."/>
            <person name="Nelson D."/>
            <person name="Pils B."/>
            <person name="Prigge M."/>
            <person name="Reiss B."/>
            <person name="Renner T."/>
            <person name="Rombauts S."/>
            <person name="Rushton P."/>
            <person name="Sanderfoot A."/>
            <person name="Schween G."/>
            <person name="Shiu S.-H."/>
            <person name="Stueber K."/>
            <person name="Theodoulou F.L."/>
            <person name="Tu H."/>
            <person name="Van de Peer Y."/>
            <person name="Verrier P.J."/>
            <person name="Waters E."/>
            <person name="Wood A."/>
            <person name="Yang L."/>
            <person name="Cove D."/>
            <person name="Cuming A."/>
            <person name="Hasebe M."/>
            <person name="Lucas S."/>
            <person name="Mishler D.B."/>
            <person name="Reski R."/>
            <person name="Grigoriev I."/>
            <person name="Quatrano R.S."/>
            <person name="Boore J.L."/>
        </authorList>
    </citation>
    <scope>NUCLEOTIDE SEQUENCE [LARGE SCALE GENOMIC DNA]</scope>
</reference>
<sequence length="75" mass="8881">MHHNEEYFCEIPVDMKVHCFCCRGNEIIIDVVLKSNAAFNVFTHREMEALYCSEQRVRGSFAPYLVSFEHFFTNE</sequence>
<organism evidence="1">
    <name type="scientific">Physcomitrium patens</name>
    <name type="common">Spreading-leaved earth moss</name>
    <name type="synonym">Physcomitrella patens</name>
    <dbReference type="NCBI Taxonomy" id="3218"/>
    <lineage>
        <taxon>Eukaryota</taxon>
        <taxon>Viridiplantae</taxon>
        <taxon>Streptophyta</taxon>
        <taxon>Embryophyta</taxon>
        <taxon>Bryophyta</taxon>
        <taxon>Bryophytina</taxon>
        <taxon>Bryopsida</taxon>
        <taxon>Funariidae</taxon>
        <taxon>Funariales</taxon>
        <taxon>Funariaceae</taxon>
        <taxon>Physcomitrium</taxon>
    </lineage>
</organism>
<name>A0A2K1I9F4_PHYPA</name>
<dbReference type="AlphaFoldDB" id="A0A2K1I9F4"/>
<accession>A0A2K1I9F4</accession>
<reference evidence="1" key="2">
    <citation type="journal article" date="2018" name="Plant J.">
        <title>The Physcomitrella patens chromosome-scale assembly reveals moss genome structure and evolution.</title>
        <authorList>
            <person name="Lang D."/>
            <person name="Ullrich K.K."/>
            <person name="Murat F."/>
            <person name="Fuchs J."/>
            <person name="Jenkins J."/>
            <person name="Haas F.B."/>
            <person name="Piednoel M."/>
            <person name="Gundlach H."/>
            <person name="Van Bel M."/>
            <person name="Meyberg R."/>
            <person name="Vives C."/>
            <person name="Morata J."/>
            <person name="Symeonidi A."/>
            <person name="Hiss M."/>
            <person name="Muchero W."/>
            <person name="Kamisugi Y."/>
            <person name="Saleh O."/>
            <person name="Blanc G."/>
            <person name="Decker E.L."/>
            <person name="van Gessel N."/>
            <person name="Grimwood J."/>
            <person name="Hayes R.D."/>
            <person name="Graham S.W."/>
            <person name="Gunter L.E."/>
            <person name="McDaniel S.F."/>
            <person name="Hoernstein S.N.W."/>
            <person name="Larsson A."/>
            <person name="Li F.W."/>
            <person name="Perroud P.F."/>
            <person name="Phillips J."/>
            <person name="Ranjan P."/>
            <person name="Rokshar D.S."/>
            <person name="Rothfels C.J."/>
            <person name="Schneider L."/>
            <person name="Shu S."/>
            <person name="Stevenson D.W."/>
            <person name="Thummler F."/>
            <person name="Tillich M."/>
            <person name="Villarreal Aguilar J.C."/>
            <person name="Widiez T."/>
            <person name="Wong G.K."/>
            <person name="Wymore A."/>
            <person name="Zhang Y."/>
            <person name="Zimmer A.D."/>
            <person name="Quatrano R.S."/>
            <person name="Mayer K.F.X."/>
            <person name="Goodstein D."/>
            <person name="Casacuberta J.M."/>
            <person name="Vandepoele K."/>
            <person name="Reski R."/>
            <person name="Cuming A.C."/>
            <person name="Tuskan G.A."/>
            <person name="Maumus F."/>
            <person name="Salse J."/>
            <person name="Schmutz J."/>
            <person name="Rensing S.A."/>
        </authorList>
    </citation>
    <scope>NUCLEOTIDE SEQUENCE [LARGE SCALE GENOMIC DNA]</scope>
</reference>
<evidence type="ECO:0000313" key="1">
    <source>
        <dbReference type="EMBL" id="PNR25932.1"/>
    </source>
</evidence>
<dbReference type="InParanoid" id="A0A2K1I9F4"/>
<gene>
    <name evidence="1" type="ORF">PHYPA_031301</name>
</gene>